<dbReference type="OMA" id="IENIAYC"/>
<sequence length="316" mass="36828">PIDYMHNICLGVTRKLLNWWINGDCKVRLSSYLVKCLSEKMISLHNNVPNEINRKPRSLDELSRFKATEFRTFFLYIGLAILKGIVDHSIYEHFILLHSAVVILCSEKHIATLGCEMASILLKTFVQHSEHLYNSEFLIYNVHCLIHLPEDVSTYGELDNFAAFPFENFLGYLLRLVKCTKQPLIQICNKLEQINKFSKQSEKQSFELNNISCLIEHCLGPTIATMLSYKQFKKVYFRDCVLTINNYSKVNCYCMIGTQVIEIPNFIKTEDTVLIIGKKFCKYESLYSYPFNSEILNIFVIEKLSDNLERWNLLDI</sequence>
<evidence type="ECO:0000313" key="2">
    <source>
        <dbReference type="Proteomes" id="UP000008237"/>
    </source>
</evidence>
<dbReference type="STRING" id="610380.E2BF39"/>
<proteinExistence type="predicted"/>
<organism evidence="2">
    <name type="scientific">Harpegnathos saltator</name>
    <name type="common">Jerdon's jumping ant</name>
    <dbReference type="NCBI Taxonomy" id="610380"/>
    <lineage>
        <taxon>Eukaryota</taxon>
        <taxon>Metazoa</taxon>
        <taxon>Ecdysozoa</taxon>
        <taxon>Arthropoda</taxon>
        <taxon>Hexapoda</taxon>
        <taxon>Insecta</taxon>
        <taxon>Pterygota</taxon>
        <taxon>Neoptera</taxon>
        <taxon>Endopterygota</taxon>
        <taxon>Hymenoptera</taxon>
        <taxon>Apocrita</taxon>
        <taxon>Aculeata</taxon>
        <taxon>Formicoidea</taxon>
        <taxon>Formicidae</taxon>
        <taxon>Ponerinae</taxon>
        <taxon>Ponerini</taxon>
        <taxon>Harpegnathos</taxon>
    </lineage>
</organism>
<evidence type="ECO:0008006" key="3">
    <source>
        <dbReference type="Google" id="ProtNLM"/>
    </source>
</evidence>
<feature type="non-terminal residue" evidence="1">
    <location>
        <position position="316"/>
    </location>
</feature>
<keyword evidence="2" id="KW-1185">Reference proteome</keyword>
<dbReference type="Proteomes" id="UP000008237">
    <property type="component" value="Unassembled WGS sequence"/>
</dbReference>
<gene>
    <name evidence="1" type="ORF">EAI_15691</name>
</gene>
<dbReference type="InParanoid" id="E2BF39"/>
<dbReference type="OrthoDB" id="10028922at2759"/>
<dbReference type="EMBL" id="GL447917">
    <property type="protein sequence ID" value="EFN85691.1"/>
    <property type="molecule type" value="Genomic_DNA"/>
</dbReference>
<reference evidence="1 2" key="1">
    <citation type="journal article" date="2010" name="Science">
        <title>Genomic comparison of the ants Camponotus floridanus and Harpegnathos saltator.</title>
        <authorList>
            <person name="Bonasio R."/>
            <person name="Zhang G."/>
            <person name="Ye C."/>
            <person name="Mutti N.S."/>
            <person name="Fang X."/>
            <person name="Qin N."/>
            <person name="Donahue G."/>
            <person name="Yang P."/>
            <person name="Li Q."/>
            <person name="Li C."/>
            <person name="Zhang P."/>
            <person name="Huang Z."/>
            <person name="Berger S.L."/>
            <person name="Reinberg D."/>
            <person name="Wang J."/>
            <person name="Liebig J."/>
        </authorList>
    </citation>
    <scope>NUCLEOTIDE SEQUENCE [LARGE SCALE GENOMIC DNA]</scope>
    <source>
        <strain evidence="1 2">R22 G/1</strain>
    </source>
</reference>
<dbReference type="AlphaFoldDB" id="E2BF39"/>
<evidence type="ECO:0000313" key="1">
    <source>
        <dbReference type="EMBL" id="EFN85691.1"/>
    </source>
</evidence>
<accession>E2BF39</accession>
<protein>
    <recommendedName>
        <fullName evidence="3">DUF4218 domain-containing protein</fullName>
    </recommendedName>
</protein>
<name>E2BF39_HARSA</name>
<dbReference type="PANTHER" id="PTHR33053:SF24">
    <property type="entry name" value="TRANSPOSASE DOMAIN-CONTAINING PROTEIN"/>
    <property type="match status" value="1"/>
</dbReference>
<dbReference type="PANTHER" id="PTHR33053">
    <property type="entry name" value="PROTEIN, PUTATIVE-RELATED"/>
    <property type="match status" value="1"/>
</dbReference>
<feature type="non-terminal residue" evidence="1">
    <location>
        <position position="1"/>
    </location>
</feature>